<comment type="subcellular location">
    <subcellularLocation>
        <location evidence="1">Membrane</location>
        <topology evidence="1">Multi-pass membrane protein</topology>
    </subcellularLocation>
</comment>
<organism evidence="9 10">
    <name type="scientific">Heterodermia speciosa</name>
    <dbReference type="NCBI Taxonomy" id="116794"/>
    <lineage>
        <taxon>Eukaryota</taxon>
        <taxon>Fungi</taxon>
        <taxon>Dikarya</taxon>
        <taxon>Ascomycota</taxon>
        <taxon>Pezizomycotina</taxon>
        <taxon>Lecanoromycetes</taxon>
        <taxon>OSLEUM clade</taxon>
        <taxon>Lecanoromycetidae</taxon>
        <taxon>Caliciales</taxon>
        <taxon>Physciaceae</taxon>
        <taxon>Heterodermia</taxon>
    </lineage>
</organism>
<dbReference type="EMBL" id="CAJPDS010000074">
    <property type="protein sequence ID" value="CAF9934338.1"/>
    <property type="molecule type" value="Genomic_DNA"/>
</dbReference>
<evidence type="ECO:0000259" key="8">
    <source>
        <dbReference type="Pfam" id="PF13515"/>
    </source>
</evidence>
<dbReference type="Pfam" id="PF10337">
    <property type="entry name" value="ArAE_2_N"/>
    <property type="match status" value="1"/>
</dbReference>
<reference evidence="9" key="1">
    <citation type="submission" date="2021-03" db="EMBL/GenBank/DDBJ databases">
        <authorList>
            <person name="Tagirdzhanova G."/>
        </authorList>
    </citation>
    <scope>NUCLEOTIDE SEQUENCE</scope>
</reference>
<feature type="transmembrane region" description="Helical" evidence="6">
    <location>
        <begin position="307"/>
        <end position="326"/>
    </location>
</feature>
<feature type="compositionally biased region" description="Polar residues" evidence="5">
    <location>
        <begin position="655"/>
        <end position="665"/>
    </location>
</feature>
<dbReference type="PRINTS" id="PR02047">
    <property type="entry name" value="BREFELDNASP4"/>
</dbReference>
<feature type="domain" description="Integral membrane bound transporter" evidence="8">
    <location>
        <begin position="737"/>
        <end position="859"/>
    </location>
</feature>
<evidence type="ECO:0000313" key="10">
    <source>
        <dbReference type="Proteomes" id="UP000664521"/>
    </source>
</evidence>
<feature type="region of interest" description="Disordered" evidence="5">
    <location>
        <begin position="655"/>
        <end position="689"/>
    </location>
</feature>
<evidence type="ECO:0000256" key="2">
    <source>
        <dbReference type="ARBA" id="ARBA00022692"/>
    </source>
</evidence>
<dbReference type="InterPro" id="IPR023244">
    <property type="entry name" value="Brefeldin_A-sensitivity_4"/>
</dbReference>
<keyword evidence="10" id="KW-1185">Reference proteome</keyword>
<evidence type="ECO:0000256" key="4">
    <source>
        <dbReference type="ARBA" id="ARBA00023136"/>
    </source>
</evidence>
<comment type="caution">
    <text evidence="9">The sequence shown here is derived from an EMBL/GenBank/DDBJ whole genome shotgun (WGS) entry which is preliminary data.</text>
</comment>
<keyword evidence="4 6" id="KW-0472">Membrane</keyword>
<keyword evidence="2 6" id="KW-0812">Transmembrane</keyword>
<evidence type="ECO:0000259" key="7">
    <source>
        <dbReference type="Pfam" id="PF10337"/>
    </source>
</evidence>
<feature type="compositionally biased region" description="Basic and acidic residues" evidence="5">
    <location>
        <begin position="670"/>
        <end position="689"/>
    </location>
</feature>
<accession>A0A8H3G0E4</accession>
<feature type="transmembrane region" description="Helical" evidence="6">
    <location>
        <begin position="844"/>
        <end position="865"/>
    </location>
</feature>
<feature type="compositionally biased region" description="Polar residues" evidence="5">
    <location>
        <begin position="99"/>
        <end position="109"/>
    </location>
</feature>
<dbReference type="PANTHER" id="PTHR47804">
    <property type="entry name" value="60S RIBOSOMAL PROTEIN L19"/>
    <property type="match status" value="1"/>
</dbReference>
<sequence length="1164" mass="130588">MDSGGGPSHDIRFQFGAPPFQATADTQDIALQDIEPGSSFPAAEPGSSSRRRSKGVAFGKDPTTKRNSNPDIYVGSYGNIPEHTRSSLRPSIDGRSPDGSISRSTRASTSQLQSRYLRQAIDVDLDTYGLSELRDGFFDSSFHKPPSQEVDFDNDDDMTQHLPAAFRSYHPLSLRRFIPQQWREFREIVLQLQEFSRGIRMLKSFLAYFIAYIICLIPISRNWLGKYNLLMAISTIANHAGRPLGSQIDGAFMTILGTVAGLGWGSLALYVSTSTGPARLGYGGVLAAFLVFFAAAIAWLRCMFMRFFQAVICAGIAICYTCLADTSQAVSWRKVFDYGIPWLLGQALCLIVSACIFPDTGSRSLALAFHDSLHIVERGFDLPRKDDLILRRDLAWTFVKLSGAVRDFTLEFTVSRYHPDDTRSLRNLIQGVIRGVLSIRPETTLFDVLDRASESRSGTMEPSAYGNDLQGKEHAFHCDAALGVIVELLAKPTRDIIDAILAAINRCDVVLMHIGGVKKFGHEPEHQQDIPQVLEKLQSSMDAFDAADQLLLQRTQLPSAFTTRPEIVEIFLFVHPVRQAADKVQQLIRKVVEIRQKDRGVRVNLPTYPLIKSLDRVNGQVRHDRGGLTAGFYFRTKEQLERTMADLQHTSYIPRSRSVAPTGNQHGKKHNPDEIHVHNDSTPDRKKRDPAAASYRHLVWRFFHRLQDFESQFAFKVALVTTLISIPAWLPQSRGWWNESGSWWAVVTVWMMMHPRVGGTFQDLAARSLCAALGALWGGLAWAAGSGNPYVLAVFAALFMFPMLHRFTQSSHPRSGIVGCFSYTVVSLGAYTNNAQPSIIQFAWTRGLAFIIGIVAALVTNWVLWPFTARHELRKSLSTMMLHSAIIYRSVVARYIYYTKNHAPGPADIQRSEMLGMYKFESSQLYGLLNSRQCSSSELGHGSFRDMSQPGKGYLDWVMLTPKSVEGRLREGFVRIRQLLELTRHEIRLRAPFDPVPYSVLIDACERFFEHLVEVRQSSIYFQPFMLARGAEVADALFEVRRDAVAVILFNLYTLACALRADQPVPRYLPAAAAARRRLLERMEAVEKEYREMETEKGLETVGGVEPRSGIGKRWADVYQYAFSSALTDIVEELQILQRWTGKICGEMGFDAEIEAGVEGDPSS</sequence>
<dbReference type="Proteomes" id="UP000664521">
    <property type="component" value="Unassembled WGS sequence"/>
</dbReference>
<dbReference type="InterPro" id="IPR052430">
    <property type="entry name" value="IVT-Associated"/>
</dbReference>
<dbReference type="GO" id="GO:0016020">
    <property type="term" value="C:membrane"/>
    <property type="evidence" value="ECO:0007669"/>
    <property type="project" value="UniProtKB-SubCell"/>
</dbReference>
<gene>
    <name evidence="9" type="ORF">HETSPECPRED_009190</name>
</gene>
<evidence type="ECO:0000256" key="3">
    <source>
        <dbReference type="ARBA" id="ARBA00022989"/>
    </source>
</evidence>
<dbReference type="PANTHER" id="PTHR47804:SF3">
    <property type="entry name" value="PROTEIN BRE4"/>
    <property type="match status" value="1"/>
</dbReference>
<dbReference type="OrthoDB" id="1924968at2759"/>
<feature type="transmembrane region" description="Helical" evidence="6">
    <location>
        <begin position="815"/>
        <end position="832"/>
    </location>
</feature>
<protein>
    <recommendedName>
        <fullName evidence="11">ER transporter 6TM N-terminal domain-containing protein</fullName>
    </recommendedName>
</protein>
<keyword evidence="3 6" id="KW-1133">Transmembrane helix</keyword>
<feature type="transmembrane region" description="Helical" evidence="6">
    <location>
        <begin position="282"/>
        <end position="300"/>
    </location>
</feature>
<proteinExistence type="predicted"/>
<feature type="domain" description="Putative ER transporter 6TM N-terminal" evidence="7">
    <location>
        <begin position="199"/>
        <end position="273"/>
    </location>
</feature>
<feature type="transmembrane region" description="Helical" evidence="6">
    <location>
        <begin position="338"/>
        <end position="357"/>
    </location>
</feature>
<feature type="transmembrane region" description="Helical" evidence="6">
    <location>
        <begin position="251"/>
        <end position="270"/>
    </location>
</feature>
<evidence type="ECO:0000256" key="1">
    <source>
        <dbReference type="ARBA" id="ARBA00004141"/>
    </source>
</evidence>
<evidence type="ECO:0008006" key="11">
    <source>
        <dbReference type="Google" id="ProtNLM"/>
    </source>
</evidence>
<dbReference type="AlphaFoldDB" id="A0A8H3G0E4"/>
<dbReference type="InterPro" id="IPR018823">
    <property type="entry name" value="ArAE_2_N"/>
</dbReference>
<evidence type="ECO:0000313" key="9">
    <source>
        <dbReference type="EMBL" id="CAF9934338.1"/>
    </source>
</evidence>
<dbReference type="Pfam" id="PF13515">
    <property type="entry name" value="FUSC_2"/>
    <property type="match status" value="1"/>
</dbReference>
<feature type="region of interest" description="Disordered" evidence="5">
    <location>
        <begin position="1"/>
        <end position="109"/>
    </location>
</feature>
<evidence type="ECO:0000256" key="6">
    <source>
        <dbReference type="SAM" id="Phobius"/>
    </source>
</evidence>
<dbReference type="InterPro" id="IPR049453">
    <property type="entry name" value="Memb_transporter_dom"/>
</dbReference>
<evidence type="ECO:0000256" key="5">
    <source>
        <dbReference type="SAM" id="MobiDB-lite"/>
    </source>
</evidence>
<name>A0A8H3G0E4_9LECA</name>
<feature type="transmembrane region" description="Helical" evidence="6">
    <location>
        <begin position="205"/>
        <end position="224"/>
    </location>
</feature>